<gene>
    <name evidence="1" type="ORF">O4U47_02700</name>
</gene>
<protein>
    <submittedName>
        <fullName evidence="1">Lasso RiPP family leader peptide-containing protein</fullName>
    </submittedName>
</protein>
<dbReference type="NCBIfam" id="NF033521">
    <property type="entry name" value="lasso_leader_L3"/>
    <property type="match status" value="1"/>
</dbReference>
<keyword evidence="2" id="KW-1185">Reference proteome</keyword>
<name>A0ABT4TFC3_9ACTN</name>
<evidence type="ECO:0000313" key="1">
    <source>
        <dbReference type="EMBL" id="MDA2803410.1"/>
    </source>
</evidence>
<proteinExistence type="predicted"/>
<dbReference type="RefSeq" id="WP_270675858.1">
    <property type="nucleotide sequence ID" value="NZ_JAQFWP010000003.1"/>
</dbReference>
<dbReference type="EMBL" id="JAQFWP010000003">
    <property type="protein sequence ID" value="MDA2803410.1"/>
    <property type="molecule type" value="Genomic_DNA"/>
</dbReference>
<evidence type="ECO:0000313" key="2">
    <source>
        <dbReference type="Proteomes" id="UP001165685"/>
    </source>
</evidence>
<comment type="caution">
    <text evidence="1">The sequence shown here is derived from an EMBL/GenBank/DDBJ whole genome shotgun (WGS) entry which is preliminary data.</text>
</comment>
<reference evidence="1" key="1">
    <citation type="submission" date="2023-01" db="EMBL/GenBank/DDBJ databases">
        <title>Draft genome sequence of Nocardiopsis sp. LSu2-4 isolated from halophytes.</title>
        <authorList>
            <person name="Duangmal K."/>
            <person name="Chantavorakit T."/>
        </authorList>
    </citation>
    <scope>NUCLEOTIDE SEQUENCE</scope>
    <source>
        <strain evidence="1">LSu2-4</strain>
    </source>
</reference>
<sequence length="37" mass="4041">MREYTEPALTELGDFRGLTLGGGPIPIWDSFLIGVFA</sequence>
<accession>A0ABT4TFC3</accession>
<dbReference type="Proteomes" id="UP001165685">
    <property type="component" value="Unassembled WGS sequence"/>
</dbReference>
<organism evidence="1 2">
    <name type="scientific">Nocardiopsis suaedae</name>
    <dbReference type="NCBI Taxonomy" id="3018444"/>
    <lineage>
        <taxon>Bacteria</taxon>
        <taxon>Bacillati</taxon>
        <taxon>Actinomycetota</taxon>
        <taxon>Actinomycetes</taxon>
        <taxon>Streptosporangiales</taxon>
        <taxon>Nocardiopsidaceae</taxon>
        <taxon>Nocardiopsis</taxon>
    </lineage>
</organism>